<comment type="caution">
    <text evidence="1">The sequence shown here is derived from an EMBL/GenBank/DDBJ whole genome shotgun (WGS) entry which is preliminary data.</text>
</comment>
<evidence type="ECO:0000313" key="2">
    <source>
        <dbReference type="Proteomes" id="UP001165960"/>
    </source>
</evidence>
<gene>
    <name evidence="1" type="ORF">DSO57_1031011</name>
</gene>
<accession>A0ACC2TBU1</accession>
<name>A0ACC2TBU1_9FUNG</name>
<dbReference type="EMBL" id="QTSX02003059">
    <property type="protein sequence ID" value="KAJ9072067.1"/>
    <property type="molecule type" value="Genomic_DNA"/>
</dbReference>
<keyword evidence="2" id="KW-1185">Reference proteome</keyword>
<sequence length="228" mass="25034">MPFTNQDRQGPASLPVEPNPGLQEIPCPNQEGQESASLPAAKTEGSIPALKIPESNPGPPKTNLATQDGQEPANLLNHRLELLNYPVNCYLAKRDFTNFHQIATNLMSLKTQDGWEPTKLVNHRLKLLNYSTTHRLDKEDSLNGCQIAAKMVPLKTQTYAEVGTCLKEVGTRPNTSPANEHQLLLVSSPEWAMQLVCLGDVVNSSGRIKHLHFFSLEQDQPGSAPSNP</sequence>
<evidence type="ECO:0000313" key="1">
    <source>
        <dbReference type="EMBL" id="KAJ9072067.1"/>
    </source>
</evidence>
<reference evidence="1" key="1">
    <citation type="submission" date="2022-04" db="EMBL/GenBank/DDBJ databases">
        <title>Genome of the entomopathogenic fungus Entomophthora muscae.</title>
        <authorList>
            <person name="Elya C."/>
            <person name="Lovett B.R."/>
            <person name="Lee E."/>
            <person name="Macias A.M."/>
            <person name="Hajek A.E."/>
            <person name="De Bivort B.L."/>
            <person name="Kasson M.T."/>
            <person name="De Fine Licht H.H."/>
            <person name="Stajich J.E."/>
        </authorList>
    </citation>
    <scope>NUCLEOTIDE SEQUENCE</scope>
    <source>
        <strain evidence="1">Berkeley</strain>
    </source>
</reference>
<proteinExistence type="predicted"/>
<protein>
    <submittedName>
        <fullName evidence="1">Uncharacterized protein</fullName>
    </submittedName>
</protein>
<organism evidence="1 2">
    <name type="scientific">Entomophthora muscae</name>
    <dbReference type="NCBI Taxonomy" id="34485"/>
    <lineage>
        <taxon>Eukaryota</taxon>
        <taxon>Fungi</taxon>
        <taxon>Fungi incertae sedis</taxon>
        <taxon>Zoopagomycota</taxon>
        <taxon>Entomophthoromycotina</taxon>
        <taxon>Entomophthoromycetes</taxon>
        <taxon>Entomophthorales</taxon>
        <taxon>Entomophthoraceae</taxon>
        <taxon>Entomophthora</taxon>
    </lineage>
</organism>
<dbReference type="Proteomes" id="UP001165960">
    <property type="component" value="Unassembled WGS sequence"/>
</dbReference>